<dbReference type="InterPro" id="IPR036291">
    <property type="entry name" value="NAD(P)-bd_dom_sf"/>
</dbReference>
<evidence type="ECO:0000313" key="9">
    <source>
        <dbReference type="EMBL" id="CAH1440596.1"/>
    </source>
</evidence>
<dbReference type="InterPro" id="IPR011147">
    <property type="entry name" value="Bifunc_Aspkin/hSer_DH"/>
</dbReference>
<evidence type="ECO:0000256" key="3">
    <source>
        <dbReference type="ARBA" id="ARBA00022777"/>
    </source>
</evidence>
<evidence type="ECO:0000313" key="10">
    <source>
        <dbReference type="Proteomes" id="UP001157418"/>
    </source>
</evidence>
<dbReference type="GO" id="GO:0005524">
    <property type="term" value="F:ATP binding"/>
    <property type="evidence" value="ECO:0007669"/>
    <property type="project" value="UniProtKB-KW"/>
</dbReference>
<evidence type="ECO:0000256" key="2">
    <source>
        <dbReference type="ARBA" id="ARBA00022741"/>
    </source>
</evidence>
<keyword evidence="2" id="KW-0547">Nucleotide-binding</keyword>
<dbReference type="PANTHER" id="PTHR43070:SF5">
    <property type="entry name" value="HOMOSERINE DEHYDROGENASE"/>
    <property type="match status" value="1"/>
</dbReference>
<keyword evidence="3" id="KW-0418">Kinase</keyword>
<dbReference type="Gene3D" id="3.30.360.10">
    <property type="entry name" value="Dihydrodipicolinate Reductase, domain 2"/>
    <property type="match status" value="1"/>
</dbReference>
<dbReference type="GO" id="GO:0004412">
    <property type="term" value="F:homoserine dehydrogenase activity"/>
    <property type="evidence" value="ECO:0007669"/>
    <property type="project" value="InterPro"/>
</dbReference>
<dbReference type="Gene3D" id="3.40.50.720">
    <property type="entry name" value="NAD(P)-binding Rossmann-like Domain"/>
    <property type="match status" value="1"/>
</dbReference>
<proteinExistence type="predicted"/>
<feature type="compositionally biased region" description="Polar residues" evidence="7">
    <location>
        <begin position="290"/>
        <end position="299"/>
    </location>
</feature>
<organism evidence="9 10">
    <name type="scientific">Lactuca virosa</name>
    <dbReference type="NCBI Taxonomy" id="75947"/>
    <lineage>
        <taxon>Eukaryota</taxon>
        <taxon>Viridiplantae</taxon>
        <taxon>Streptophyta</taxon>
        <taxon>Embryophyta</taxon>
        <taxon>Tracheophyta</taxon>
        <taxon>Spermatophyta</taxon>
        <taxon>Magnoliopsida</taxon>
        <taxon>eudicotyledons</taxon>
        <taxon>Gunneridae</taxon>
        <taxon>Pentapetalae</taxon>
        <taxon>asterids</taxon>
        <taxon>campanulids</taxon>
        <taxon>Asterales</taxon>
        <taxon>Asteraceae</taxon>
        <taxon>Cichorioideae</taxon>
        <taxon>Cichorieae</taxon>
        <taxon>Lactucinae</taxon>
        <taxon>Lactuca</taxon>
    </lineage>
</organism>
<evidence type="ECO:0000259" key="8">
    <source>
        <dbReference type="PROSITE" id="PS51671"/>
    </source>
</evidence>
<name>A0AAU9NS31_9ASTR</name>
<protein>
    <recommendedName>
        <fullName evidence="1">aspartate kinase</fullName>
        <ecNumber evidence="1">2.7.2.4</ecNumber>
    </recommendedName>
</protein>
<keyword evidence="3" id="KW-0808">Transferase</keyword>
<gene>
    <name evidence="9" type="ORF">LVIROSA_LOCUS26721</name>
</gene>
<dbReference type="Gene3D" id="3.30.2130.10">
    <property type="entry name" value="VC0802-like"/>
    <property type="match status" value="1"/>
</dbReference>
<reference evidence="9 10" key="1">
    <citation type="submission" date="2022-01" db="EMBL/GenBank/DDBJ databases">
        <authorList>
            <person name="Xiong W."/>
            <person name="Schranz E."/>
        </authorList>
    </citation>
    <scope>NUCLEOTIDE SEQUENCE [LARGE SCALE GENOMIC DNA]</scope>
</reference>
<dbReference type="InterPro" id="IPR002912">
    <property type="entry name" value="ACT_dom"/>
</dbReference>
<dbReference type="PROSITE" id="PS51671">
    <property type="entry name" value="ACT"/>
    <property type="match status" value="1"/>
</dbReference>
<evidence type="ECO:0000256" key="5">
    <source>
        <dbReference type="ARBA" id="ARBA00022857"/>
    </source>
</evidence>
<dbReference type="EC" id="2.7.2.4" evidence="1"/>
<keyword evidence="5" id="KW-0521">NADP</keyword>
<dbReference type="SUPFAM" id="SSF55021">
    <property type="entry name" value="ACT-like"/>
    <property type="match status" value="1"/>
</dbReference>
<keyword evidence="4" id="KW-0067">ATP-binding</keyword>
<comment type="pathway">
    <text evidence="6">Amino-acid biosynthesis; L-methionine biosynthesis via de novo pathway.</text>
</comment>
<dbReference type="GO" id="GO:0009067">
    <property type="term" value="P:aspartate family amino acid biosynthetic process"/>
    <property type="evidence" value="ECO:0007669"/>
    <property type="project" value="InterPro"/>
</dbReference>
<dbReference type="GO" id="GO:0004072">
    <property type="term" value="F:aspartate kinase activity"/>
    <property type="evidence" value="ECO:0007669"/>
    <property type="project" value="UniProtKB-EC"/>
</dbReference>
<feature type="compositionally biased region" description="Basic and acidic residues" evidence="7">
    <location>
        <begin position="275"/>
        <end position="289"/>
    </location>
</feature>
<keyword evidence="10" id="KW-1185">Reference proteome</keyword>
<dbReference type="PANTHER" id="PTHR43070">
    <property type="match status" value="1"/>
</dbReference>
<dbReference type="Proteomes" id="UP001157418">
    <property type="component" value="Unassembled WGS sequence"/>
</dbReference>
<dbReference type="SUPFAM" id="SSF51735">
    <property type="entry name" value="NAD(P)-binding Rossmann-fold domains"/>
    <property type="match status" value="1"/>
</dbReference>
<sequence>MVHLQAVKGILRKVFVTPTKTNKEVAVIPNSSILAAAGQKMASTPGVSATLFNALAKANINVRAIAQGCSEYNITVVVKKEDCAAVLKEKSNTDLRVMGILGSKKMLLSDTGVDLSTWKEVHKEKREKADLEKFVQHITTMTGCEKEFMSLPLDKYLNTRALQRQSFTHYIYEATVGASLPIMHTLRDLLQTGDKIIRIEGIFRKRVQTVLFSKEEDAEWYSRATNFISEPVIDYTAIYLFSNLGQCEKNSSDLVKKLNEKESDLYIFDLEKHPEESKKRISDLEEKASKNLSSQNPSS</sequence>
<dbReference type="AlphaFoldDB" id="A0AAU9NS31"/>
<dbReference type="InterPro" id="IPR054352">
    <property type="entry name" value="ACT_Aspartokinase"/>
</dbReference>
<comment type="caution">
    <text evidence="9">The sequence shown here is derived from an EMBL/GenBank/DDBJ whole genome shotgun (WGS) entry which is preliminary data.</text>
</comment>
<evidence type="ECO:0000256" key="4">
    <source>
        <dbReference type="ARBA" id="ARBA00022840"/>
    </source>
</evidence>
<evidence type="ECO:0000256" key="6">
    <source>
        <dbReference type="ARBA" id="ARBA00034478"/>
    </source>
</evidence>
<dbReference type="InterPro" id="IPR045865">
    <property type="entry name" value="ACT-like_dom_sf"/>
</dbReference>
<evidence type="ECO:0000256" key="1">
    <source>
        <dbReference type="ARBA" id="ARBA00013059"/>
    </source>
</evidence>
<feature type="domain" description="ACT" evidence="8">
    <location>
        <begin position="36"/>
        <end position="105"/>
    </location>
</feature>
<dbReference type="GO" id="GO:0009090">
    <property type="term" value="P:homoserine biosynthetic process"/>
    <property type="evidence" value="ECO:0007669"/>
    <property type="project" value="TreeGrafter"/>
</dbReference>
<dbReference type="Pfam" id="PF22468">
    <property type="entry name" value="ACT_9"/>
    <property type="match status" value="1"/>
</dbReference>
<evidence type="ECO:0000256" key="7">
    <source>
        <dbReference type="SAM" id="MobiDB-lite"/>
    </source>
</evidence>
<feature type="region of interest" description="Disordered" evidence="7">
    <location>
        <begin position="275"/>
        <end position="299"/>
    </location>
</feature>
<accession>A0AAU9NS31</accession>
<dbReference type="EMBL" id="CAKMRJ010005412">
    <property type="protein sequence ID" value="CAH1440596.1"/>
    <property type="molecule type" value="Genomic_DNA"/>
</dbReference>